<proteinExistence type="predicted"/>
<dbReference type="GO" id="GO:0009295">
    <property type="term" value="C:nucleoid"/>
    <property type="evidence" value="ECO:0007669"/>
    <property type="project" value="InterPro"/>
</dbReference>
<evidence type="ECO:0008006" key="3">
    <source>
        <dbReference type="Google" id="ProtNLM"/>
    </source>
</evidence>
<sequence>MQIELANFEKIYTHFVGNKSDEEGITISKTPLQLNDESLKELLLNYFTHPFKNKEYNHFHHETDLNLNELYTYCSTIFADPDALYLQSINIAKHLYEQSKHPMIKGGELYVVHFNDCVIDGESTDAIGLFKSETKETFLKIFPQGDGYEAVSDKGIDIRKLDKGCFIINSEKENGYKVCVVDQTNKSSDAQYWKDDFLKIVSRNDSFHYTQNYMNMCKSFVTDQMPETFEVSKTDQIDLLNRSVNYFKKNESFDMQAFTNDVIQDEGLIDSFKEYKNKFQEDHQMPMVDEFEISTPAVKKYAKVFKSVLKLDRNFHIYIHGDKDLIERGRDDASGMNFYKIYYKEES</sequence>
<dbReference type="EMBL" id="CP000383">
    <property type="protein sequence ID" value="ABG57858.1"/>
    <property type="molecule type" value="Genomic_DNA"/>
</dbReference>
<organism evidence="1 2">
    <name type="scientific">Cytophaga hutchinsonii (strain ATCC 33406 / DSM 1761 / CIP 103989 / NBRC 15051 / NCIMB 9469 / D465)</name>
    <dbReference type="NCBI Taxonomy" id="269798"/>
    <lineage>
        <taxon>Bacteria</taxon>
        <taxon>Pseudomonadati</taxon>
        <taxon>Bacteroidota</taxon>
        <taxon>Cytophagia</taxon>
        <taxon>Cytophagales</taxon>
        <taxon>Cytophagaceae</taxon>
        <taxon>Cytophaga</taxon>
    </lineage>
</organism>
<dbReference type="AlphaFoldDB" id="A0A6N4SNM0"/>
<accession>A0A6N4SNM0</accession>
<dbReference type="OrthoDB" id="9153118at2"/>
<evidence type="ECO:0000313" key="2">
    <source>
        <dbReference type="Proteomes" id="UP000001822"/>
    </source>
</evidence>
<dbReference type="RefSeq" id="WP_011583974.1">
    <property type="nucleotide sequence ID" value="NC_008255.1"/>
</dbReference>
<evidence type="ECO:0000313" key="1">
    <source>
        <dbReference type="EMBL" id="ABG57858.1"/>
    </source>
</evidence>
<gene>
    <name evidence="1" type="ordered locus">CHU_0571</name>
</gene>
<name>A0A6N4SNM0_CYTH3</name>
<protein>
    <recommendedName>
        <fullName evidence="3">Nucleoid-associated protein</fullName>
    </recommendedName>
</protein>
<dbReference type="Pfam" id="PF04245">
    <property type="entry name" value="NA37"/>
    <property type="match status" value="1"/>
</dbReference>
<dbReference type="KEGG" id="chu:CHU_0571"/>
<dbReference type="Proteomes" id="UP000001822">
    <property type="component" value="Chromosome"/>
</dbReference>
<reference evidence="1 2" key="1">
    <citation type="journal article" date="2007" name="Appl. Environ. Microbiol.">
        <title>Genome sequence of the cellulolytic gliding bacterium Cytophaga hutchinsonii.</title>
        <authorList>
            <person name="Xie G."/>
            <person name="Bruce D.C."/>
            <person name="Challacombe J.F."/>
            <person name="Chertkov O."/>
            <person name="Detter J.C."/>
            <person name="Gilna P."/>
            <person name="Han C.S."/>
            <person name="Lucas S."/>
            <person name="Misra M."/>
            <person name="Myers G.L."/>
            <person name="Richardson P."/>
            <person name="Tapia R."/>
            <person name="Thayer N."/>
            <person name="Thompson L.S."/>
            <person name="Brettin T.S."/>
            <person name="Henrissat B."/>
            <person name="Wilson D.B."/>
            <person name="McBride M.J."/>
        </authorList>
    </citation>
    <scope>NUCLEOTIDE SEQUENCE [LARGE SCALE GENOMIC DNA]</scope>
    <source>
        <strain evidence="2">ATCC 33406 / DSM 1761 / CIP 103989 / NBRC 15051 / NCIMB 9469 / D465</strain>
    </source>
</reference>
<keyword evidence="2" id="KW-1185">Reference proteome</keyword>
<dbReference type="InterPro" id="IPR007358">
    <property type="entry name" value="Nucleoid_associated_NdpA"/>
</dbReference>